<dbReference type="AlphaFoldDB" id="A0A392QQA6"/>
<comment type="caution">
    <text evidence="2">The sequence shown here is derived from an EMBL/GenBank/DDBJ whole genome shotgun (WGS) entry which is preliminary data.</text>
</comment>
<evidence type="ECO:0000256" key="1">
    <source>
        <dbReference type="SAM" id="Phobius"/>
    </source>
</evidence>
<feature type="transmembrane region" description="Helical" evidence="1">
    <location>
        <begin position="40"/>
        <end position="63"/>
    </location>
</feature>
<protein>
    <submittedName>
        <fullName evidence="2">Uncharacterized protein</fullName>
    </submittedName>
</protein>
<proteinExistence type="predicted"/>
<reference evidence="2 3" key="1">
    <citation type="journal article" date="2018" name="Front. Plant Sci.">
        <title>Red Clover (Trifolium pratense) and Zigzag Clover (T. medium) - A Picture of Genomic Similarities and Differences.</title>
        <authorList>
            <person name="Dluhosova J."/>
            <person name="Istvanek J."/>
            <person name="Nedelnik J."/>
            <person name="Repkova J."/>
        </authorList>
    </citation>
    <scope>NUCLEOTIDE SEQUENCE [LARGE SCALE GENOMIC DNA]</scope>
    <source>
        <strain evidence="3">cv. 10/8</strain>
        <tissue evidence="2">Leaf</tissue>
    </source>
</reference>
<accession>A0A392QQA6</accession>
<evidence type="ECO:0000313" key="2">
    <source>
        <dbReference type="EMBL" id="MCI25716.1"/>
    </source>
</evidence>
<dbReference type="EMBL" id="LXQA010148901">
    <property type="protein sequence ID" value="MCI25716.1"/>
    <property type="molecule type" value="Genomic_DNA"/>
</dbReference>
<keyword evidence="3" id="KW-1185">Reference proteome</keyword>
<keyword evidence="1" id="KW-0472">Membrane</keyword>
<name>A0A392QQA6_9FABA</name>
<evidence type="ECO:0000313" key="3">
    <source>
        <dbReference type="Proteomes" id="UP000265520"/>
    </source>
</evidence>
<dbReference type="Proteomes" id="UP000265520">
    <property type="component" value="Unassembled WGS sequence"/>
</dbReference>
<organism evidence="2 3">
    <name type="scientific">Trifolium medium</name>
    <dbReference type="NCBI Taxonomy" id="97028"/>
    <lineage>
        <taxon>Eukaryota</taxon>
        <taxon>Viridiplantae</taxon>
        <taxon>Streptophyta</taxon>
        <taxon>Embryophyta</taxon>
        <taxon>Tracheophyta</taxon>
        <taxon>Spermatophyta</taxon>
        <taxon>Magnoliopsida</taxon>
        <taxon>eudicotyledons</taxon>
        <taxon>Gunneridae</taxon>
        <taxon>Pentapetalae</taxon>
        <taxon>rosids</taxon>
        <taxon>fabids</taxon>
        <taxon>Fabales</taxon>
        <taxon>Fabaceae</taxon>
        <taxon>Papilionoideae</taxon>
        <taxon>50 kb inversion clade</taxon>
        <taxon>NPAAA clade</taxon>
        <taxon>Hologalegina</taxon>
        <taxon>IRL clade</taxon>
        <taxon>Trifolieae</taxon>
        <taxon>Trifolium</taxon>
    </lineage>
</organism>
<sequence length="97" mass="10310">ALCPPSALKRTTSLNEGISFLYLGDVFTVVGRRMVSAVEFAVVSVFLTGLYGGDVVVCVAMFLTENVFYVCDSSDGFGTGFGFDCGSGWRVSVSLRS</sequence>
<keyword evidence="1" id="KW-1133">Transmembrane helix</keyword>
<feature type="non-terminal residue" evidence="2">
    <location>
        <position position="1"/>
    </location>
</feature>
<keyword evidence="1" id="KW-0812">Transmembrane</keyword>